<dbReference type="PANTHER" id="PTHR21240:SF28">
    <property type="entry name" value="ISO-OROTATE DECARBOXYLASE (EUROFUNG)"/>
    <property type="match status" value="1"/>
</dbReference>
<dbReference type="PANTHER" id="PTHR21240">
    <property type="entry name" value="2-AMINO-3-CARBOXYLMUCONATE-6-SEMIALDEHYDE DECARBOXYLASE"/>
    <property type="match status" value="1"/>
</dbReference>
<feature type="domain" description="Amidohydrolase-related" evidence="2">
    <location>
        <begin position="31"/>
        <end position="267"/>
    </location>
</feature>
<dbReference type="Pfam" id="PF04909">
    <property type="entry name" value="Amidohydro_2"/>
    <property type="match status" value="1"/>
</dbReference>
<dbReference type="AlphaFoldDB" id="A0A6J6NN65"/>
<evidence type="ECO:0000259" key="2">
    <source>
        <dbReference type="Pfam" id="PF04909"/>
    </source>
</evidence>
<keyword evidence="1" id="KW-0456">Lyase</keyword>
<dbReference type="CDD" id="cd01292">
    <property type="entry name" value="metallo-dependent_hydrolases"/>
    <property type="match status" value="1"/>
</dbReference>
<dbReference type="SUPFAM" id="SSF51556">
    <property type="entry name" value="Metallo-dependent hydrolases"/>
    <property type="match status" value="1"/>
</dbReference>
<dbReference type="InterPro" id="IPR032465">
    <property type="entry name" value="ACMSD"/>
</dbReference>
<evidence type="ECO:0000313" key="3">
    <source>
        <dbReference type="EMBL" id="CAB4686258.1"/>
    </source>
</evidence>
<dbReference type="InterPro" id="IPR006680">
    <property type="entry name" value="Amidohydro-rel"/>
</dbReference>
<dbReference type="GO" id="GO:0016787">
    <property type="term" value="F:hydrolase activity"/>
    <property type="evidence" value="ECO:0007669"/>
    <property type="project" value="InterPro"/>
</dbReference>
<dbReference type="EMBL" id="CAEZXP010000001">
    <property type="protein sequence ID" value="CAB4686258.1"/>
    <property type="molecule type" value="Genomic_DNA"/>
</dbReference>
<protein>
    <submittedName>
        <fullName evidence="3">Unannotated protein</fullName>
    </submittedName>
</protein>
<accession>A0A6J6NN65</accession>
<reference evidence="3" key="1">
    <citation type="submission" date="2020-05" db="EMBL/GenBank/DDBJ databases">
        <authorList>
            <person name="Chiriac C."/>
            <person name="Salcher M."/>
            <person name="Ghai R."/>
            <person name="Kavagutti S V."/>
        </authorList>
    </citation>
    <scope>NUCLEOTIDE SEQUENCE</scope>
</reference>
<dbReference type="InterPro" id="IPR032466">
    <property type="entry name" value="Metal_Hydrolase"/>
</dbReference>
<proteinExistence type="predicted"/>
<organism evidence="3">
    <name type="scientific">freshwater metagenome</name>
    <dbReference type="NCBI Taxonomy" id="449393"/>
    <lineage>
        <taxon>unclassified sequences</taxon>
        <taxon>metagenomes</taxon>
        <taxon>ecological metagenomes</taxon>
    </lineage>
</organism>
<dbReference type="GO" id="GO:0019748">
    <property type="term" value="P:secondary metabolic process"/>
    <property type="evidence" value="ECO:0007669"/>
    <property type="project" value="TreeGrafter"/>
</dbReference>
<dbReference type="GO" id="GO:0005737">
    <property type="term" value="C:cytoplasm"/>
    <property type="evidence" value="ECO:0007669"/>
    <property type="project" value="TreeGrafter"/>
</dbReference>
<sequence>MADLEARAHELTERYEAELRRILPPGADMFDVHLHLGNDIDGMVGDYDELEAVMQAHGISRAFMFCLDEPDRHPAFKAANDRTLAYAARSNGRLIPFVRLDLNEDPIAEATRCLDAGARGIKLHPRAQRFDMADGRLEPVFALAAERRVPILIHGGRGLPPIAEGLAGLVERHPGATLIIAHAGIADMAELARYTAGRKGVLFDTSTWSPVDLLDFYRQIPPEQVMWASDYPYGQQPGSLLIALKTAIRAGYRDRELRAMLAGTANALADGEPLPEPSSPIGPDSLDQSIQLARVHQYLSMATPLLWTRQPDTMALLTLAITTCAERNRHQEITDRIRELLEVARDLWDELPQLTSDPDRLDRVRLIFRMIHLADIESVTA</sequence>
<name>A0A6J6NN65_9ZZZZ</name>
<evidence type="ECO:0000256" key="1">
    <source>
        <dbReference type="ARBA" id="ARBA00023239"/>
    </source>
</evidence>
<dbReference type="GO" id="GO:0016831">
    <property type="term" value="F:carboxy-lyase activity"/>
    <property type="evidence" value="ECO:0007669"/>
    <property type="project" value="InterPro"/>
</dbReference>
<dbReference type="Gene3D" id="3.20.20.140">
    <property type="entry name" value="Metal-dependent hydrolases"/>
    <property type="match status" value="1"/>
</dbReference>
<gene>
    <name evidence="3" type="ORF">UFOPK2399_00310</name>
</gene>